<dbReference type="PANTHER" id="PTHR46502:SF14">
    <property type="entry name" value="CALCIUM-DEPENDENT LIPID-BINDING (CALB DOMAIN) FAMILY PROTEIN"/>
    <property type="match status" value="1"/>
</dbReference>
<dbReference type="SMART" id="SM00239">
    <property type="entry name" value="C2"/>
    <property type="match status" value="1"/>
</dbReference>
<keyword evidence="2" id="KW-0106">Calcium</keyword>
<gene>
    <name evidence="6" type="primary">25500879</name>
    <name evidence="4" type="ordered locus">MTR_8g030870</name>
    <name evidence="5" type="ORF">MtrunA17_Chr8g0348941</name>
</gene>
<reference evidence="8" key="4">
    <citation type="journal article" date="2018" name="Nat. Plants">
        <title>Whole-genome landscape of Medicago truncatula symbiotic genes.</title>
        <authorList>
            <person name="Pecrix Y."/>
            <person name="Staton S.E."/>
            <person name="Sallet E."/>
            <person name="Lelandais-Briere C."/>
            <person name="Moreau S."/>
            <person name="Carrere S."/>
            <person name="Blein T."/>
            <person name="Jardinaud M.F."/>
            <person name="Latrasse D."/>
            <person name="Zouine M."/>
            <person name="Zahm M."/>
            <person name="Kreplak J."/>
            <person name="Mayjonade B."/>
            <person name="Satge C."/>
            <person name="Perez M."/>
            <person name="Cauet S."/>
            <person name="Marande W."/>
            <person name="Chantry-Darmon C."/>
            <person name="Lopez-Roques C."/>
            <person name="Bouchez O."/>
            <person name="Berard A."/>
            <person name="Debelle F."/>
            <person name="Munos S."/>
            <person name="Bendahmane A."/>
            <person name="Berges H."/>
            <person name="Niebel A."/>
            <person name="Buitink J."/>
            <person name="Frugier F."/>
            <person name="Benhamed M."/>
            <person name="Crespi M."/>
            <person name="Gouzy J."/>
            <person name="Gamas P."/>
        </authorList>
    </citation>
    <scope>NUCLEOTIDE SEQUENCE [LARGE SCALE GENOMIC DNA]</scope>
    <source>
        <strain evidence="8">cv. Jemalong A17</strain>
    </source>
</reference>
<dbReference type="Proteomes" id="UP000002051">
    <property type="component" value="Chromosome 8"/>
</dbReference>
<evidence type="ECO:0000256" key="1">
    <source>
        <dbReference type="ARBA" id="ARBA00022723"/>
    </source>
</evidence>
<dbReference type="EMBL" id="CM001224">
    <property type="protein sequence ID" value="KEH18859.1"/>
    <property type="molecule type" value="Genomic_DNA"/>
</dbReference>
<accession>A0A072TN17</accession>
<evidence type="ECO:0000313" key="8">
    <source>
        <dbReference type="Proteomes" id="UP000265566"/>
    </source>
</evidence>
<keyword evidence="7" id="KW-1185">Reference proteome</keyword>
<dbReference type="SUPFAM" id="SSF49562">
    <property type="entry name" value="C2 domain (Calcium/lipid-binding domain, CaLB)"/>
    <property type="match status" value="1"/>
</dbReference>
<dbReference type="EnsemblPlants" id="KEH18859">
    <property type="protein sequence ID" value="KEH18859"/>
    <property type="gene ID" value="MTR_8g030870"/>
</dbReference>
<dbReference type="Pfam" id="PF00168">
    <property type="entry name" value="C2"/>
    <property type="match status" value="1"/>
</dbReference>
<name>A0A072TN17_MEDTR</name>
<dbReference type="HOGENOM" id="CLU_109145_0_0_1"/>
<dbReference type="EMBL" id="PSQE01000008">
    <property type="protein sequence ID" value="RHN39899.1"/>
    <property type="molecule type" value="Genomic_DNA"/>
</dbReference>
<sequence>METGIFEVLLVNAKGIRHTNIVGTPSYYVIIECGSQSQRSKVSKGKHEKPCWNEKFIFDFSSSDCKINSTYLKCKIMDTELFTNGGFVGEAKIDIGGIITEGTNQGYIETLPAAYNVVLEDDTYKGQIKIGFKFIANREKYVMRNQESIVEKKEPNHSIWGYIWRTSWWKFLFSYNKKINSKDKRKKN</sequence>
<protein>
    <submittedName>
        <fullName evidence="4">Elicitor-responsive-like protein</fullName>
    </submittedName>
    <submittedName>
        <fullName evidence="5">Putative C2 domain-containing protein</fullName>
    </submittedName>
</protein>
<evidence type="ECO:0000313" key="4">
    <source>
        <dbReference type="EMBL" id="KEH18859.1"/>
    </source>
</evidence>
<dbReference type="Gene3D" id="2.60.40.150">
    <property type="entry name" value="C2 domain"/>
    <property type="match status" value="1"/>
</dbReference>
<dbReference type="STRING" id="3880.A0A072TN17"/>
<evidence type="ECO:0000313" key="6">
    <source>
        <dbReference type="EnsemblPlants" id="KEH18859"/>
    </source>
</evidence>
<evidence type="ECO:0000259" key="3">
    <source>
        <dbReference type="PROSITE" id="PS50004"/>
    </source>
</evidence>
<reference evidence="4 7" key="1">
    <citation type="journal article" date="2011" name="Nature">
        <title>The Medicago genome provides insight into the evolution of rhizobial symbioses.</title>
        <authorList>
            <person name="Young N.D."/>
            <person name="Debelle F."/>
            <person name="Oldroyd G.E."/>
            <person name="Geurts R."/>
            <person name="Cannon S.B."/>
            <person name="Udvardi M.K."/>
            <person name="Benedito V.A."/>
            <person name="Mayer K.F."/>
            <person name="Gouzy J."/>
            <person name="Schoof H."/>
            <person name="Van de Peer Y."/>
            <person name="Proost S."/>
            <person name="Cook D.R."/>
            <person name="Meyers B.C."/>
            <person name="Spannagl M."/>
            <person name="Cheung F."/>
            <person name="De Mita S."/>
            <person name="Krishnakumar V."/>
            <person name="Gundlach H."/>
            <person name="Zhou S."/>
            <person name="Mudge J."/>
            <person name="Bharti A.K."/>
            <person name="Murray J.D."/>
            <person name="Naoumkina M.A."/>
            <person name="Rosen B."/>
            <person name="Silverstein K.A."/>
            <person name="Tang H."/>
            <person name="Rombauts S."/>
            <person name="Zhao P.X."/>
            <person name="Zhou P."/>
            <person name="Barbe V."/>
            <person name="Bardou P."/>
            <person name="Bechner M."/>
            <person name="Bellec A."/>
            <person name="Berger A."/>
            <person name="Berges H."/>
            <person name="Bidwell S."/>
            <person name="Bisseling T."/>
            <person name="Choisne N."/>
            <person name="Couloux A."/>
            <person name="Denny R."/>
            <person name="Deshpande S."/>
            <person name="Dai X."/>
            <person name="Doyle J.J."/>
            <person name="Dudez A.M."/>
            <person name="Farmer A.D."/>
            <person name="Fouteau S."/>
            <person name="Franken C."/>
            <person name="Gibelin C."/>
            <person name="Gish J."/>
            <person name="Goldstein S."/>
            <person name="Gonzalez A.J."/>
            <person name="Green P.J."/>
            <person name="Hallab A."/>
            <person name="Hartog M."/>
            <person name="Hua A."/>
            <person name="Humphray S.J."/>
            <person name="Jeong D.H."/>
            <person name="Jing Y."/>
            <person name="Jocker A."/>
            <person name="Kenton S.M."/>
            <person name="Kim D.J."/>
            <person name="Klee K."/>
            <person name="Lai H."/>
            <person name="Lang C."/>
            <person name="Lin S."/>
            <person name="Macmil S.L."/>
            <person name="Magdelenat G."/>
            <person name="Matthews L."/>
            <person name="McCorrison J."/>
            <person name="Monaghan E.L."/>
            <person name="Mun J.H."/>
            <person name="Najar F.Z."/>
            <person name="Nicholson C."/>
            <person name="Noirot C."/>
            <person name="O'Bleness M."/>
            <person name="Paule C.R."/>
            <person name="Poulain J."/>
            <person name="Prion F."/>
            <person name="Qin B."/>
            <person name="Qu C."/>
            <person name="Retzel E.F."/>
            <person name="Riddle C."/>
            <person name="Sallet E."/>
            <person name="Samain S."/>
            <person name="Samson N."/>
            <person name="Sanders I."/>
            <person name="Saurat O."/>
            <person name="Scarpelli C."/>
            <person name="Schiex T."/>
            <person name="Segurens B."/>
            <person name="Severin A.J."/>
            <person name="Sherrier D.J."/>
            <person name="Shi R."/>
            <person name="Sims S."/>
            <person name="Singer S.R."/>
            <person name="Sinharoy S."/>
            <person name="Sterck L."/>
            <person name="Viollet A."/>
            <person name="Wang B.B."/>
            <person name="Wang K."/>
            <person name="Wang M."/>
            <person name="Wang X."/>
            <person name="Warfsmann J."/>
            <person name="Weissenbach J."/>
            <person name="White D.D."/>
            <person name="White J.D."/>
            <person name="Wiley G.B."/>
            <person name="Wincker P."/>
            <person name="Xing Y."/>
            <person name="Yang L."/>
            <person name="Yao Z."/>
            <person name="Ying F."/>
            <person name="Zhai J."/>
            <person name="Zhou L."/>
            <person name="Zuber A."/>
            <person name="Denarie J."/>
            <person name="Dixon R.A."/>
            <person name="May G.D."/>
            <person name="Schwartz D.C."/>
            <person name="Rogers J."/>
            <person name="Quetier F."/>
            <person name="Town C.D."/>
            <person name="Roe B.A."/>
        </authorList>
    </citation>
    <scope>NUCLEOTIDE SEQUENCE [LARGE SCALE GENOMIC DNA]</scope>
    <source>
        <strain evidence="4">A17</strain>
        <strain evidence="6 7">cv. Jemalong A17</strain>
    </source>
</reference>
<dbReference type="AlphaFoldDB" id="A0A072TN17"/>
<evidence type="ECO:0000313" key="7">
    <source>
        <dbReference type="Proteomes" id="UP000002051"/>
    </source>
</evidence>
<reference evidence="4 7" key="2">
    <citation type="journal article" date="2014" name="BMC Genomics">
        <title>An improved genome release (version Mt4.0) for the model legume Medicago truncatula.</title>
        <authorList>
            <person name="Tang H."/>
            <person name="Krishnakumar V."/>
            <person name="Bidwell S."/>
            <person name="Rosen B."/>
            <person name="Chan A."/>
            <person name="Zhou S."/>
            <person name="Gentzbittel L."/>
            <person name="Childs K.L."/>
            <person name="Yandell M."/>
            <person name="Gundlach H."/>
            <person name="Mayer K.F."/>
            <person name="Schwartz D.C."/>
            <person name="Town C.D."/>
        </authorList>
    </citation>
    <scope>GENOME REANNOTATION</scope>
    <source>
        <strain evidence="4">A17</strain>
        <strain evidence="6 7">cv. Jemalong A17</strain>
    </source>
</reference>
<dbReference type="GO" id="GO:0046872">
    <property type="term" value="F:metal ion binding"/>
    <property type="evidence" value="ECO:0007669"/>
    <property type="project" value="UniProtKB-KW"/>
</dbReference>
<dbReference type="OrthoDB" id="195679at2759"/>
<feature type="domain" description="C2" evidence="3">
    <location>
        <begin position="1"/>
        <end position="108"/>
    </location>
</feature>
<reference evidence="5" key="5">
    <citation type="journal article" date="2018" name="Nat. Plants">
        <title>Whole-genome landscape of Medicago truncatula symbiotic genes.</title>
        <authorList>
            <person name="Pecrix Y."/>
            <person name="Gamas P."/>
            <person name="Carrere S."/>
        </authorList>
    </citation>
    <scope>NUCLEOTIDE SEQUENCE</scope>
    <source>
        <tissue evidence="5">Leaves</tissue>
    </source>
</reference>
<reference evidence="6" key="3">
    <citation type="submission" date="2015-04" db="UniProtKB">
        <authorList>
            <consortium name="EnsemblPlants"/>
        </authorList>
    </citation>
    <scope>IDENTIFICATION</scope>
    <source>
        <strain evidence="6">cv. Jemalong A17</strain>
    </source>
</reference>
<evidence type="ECO:0000313" key="5">
    <source>
        <dbReference type="EMBL" id="RHN39899.1"/>
    </source>
</evidence>
<dbReference type="Proteomes" id="UP000265566">
    <property type="component" value="Chromosome 8"/>
</dbReference>
<evidence type="ECO:0000256" key="2">
    <source>
        <dbReference type="ARBA" id="ARBA00022837"/>
    </source>
</evidence>
<dbReference type="InterPro" id="IPR000008">
    <property type="entry name" value="C2_dom"/>
</dbReference>
<dbReference type="Gramene" id="rna45982">
    <property type="protein sequence ID" value="RHN39899.1"/>
    <property type="gene ID" value="gene45982"/>
</dbReference>
<dbReference type="PROSITE" id="PS50004">
    <property type="entry name" value="C2"/>
    <property type="match status" value="1"/>
</dbReference>
<dbReference type="InterPro" id="IPR035892">
    <property type="entry name" value="C2_domain_sf"/>
</dbReference>
<proteinExistence type="predicted"/>
<dbReference type="KEGG" id="mtr:25500879"/>
<keyword evidence="1" id="KW-0479">Metal-binding</keyword>
<organism evidence="4 7">
    <name type="scientific">Medicago truncatula</name>
    <name type="common">Barrel medic</name>
    <name type="synonym">Medicago tribuloides</name>
    <dbReference type="NCBI Taxonomy" id="3880"/>
    <lineage>
        <taxon>Eukaryota</taxon>
        <taxon>Viridiplantae</taxon>
        <taxon>Streptophyta</taxon>
        <taxon>Embryophyta</taxon>
        <taxon>Tracheophyta</taxon>
        <taxon>Spermatophyta</taxon>
        <taxon>Magnoliopsida</taxon>
        <taxon>eudicotyledons</taxon>
        <taxon>Gunneridae</taxon>
        <taxon>Pentapetalae</taxon>
        <taxon>rosids</taxon>
        <taxon>fabids</taxon>
        <taxon>Fabales</taxon>
        <taxon>Fabaceae</taxon>
        <taxon>Papilionoideae</taxon>
        <taxon>50 kb inversion clade</taxon>
        <taxon>NPAAA clade</taxon>
        <taxon>Hologalegina</taxon>
        <taxon>IRL clade</taxon>
        <taxon>Trifolieae</taxon>
        <taxon>Medicago</taxon>
    </lineage>
</organism>
<dbReference type="PANTHER" id="PTHR46502">
    <property type="entry name" value="C2 DOMAIN-CONTAINING"/>
    <property type="match status" value="1"/>
</dbReference>